<protein>
    <recommendedName>
        <fullName evidence="1">RNase H type-1 domain-containing protein</fullName>
    </recommendedName>
</protein>
<dbReference type="CDD" id="cd06222">
    <property type="entry name" value="RNase_H_like"/>
    <property type="match status" value="1"/>
</dbReference>
<evidence type="ECO:0000313" key="2">
    <source>
        <dbReference type="EMBL" id="KAK2645840.1"/>
    </source>
</evidence>
<gene>
    <name evidence="2" type="ORF">Ddye_021035</name>
</gene>
<dbReference type="PROSITE" id="PS50879">
    <property type="entry name" value="RNASE_H_1"/>
    <property type="match status" value="1"/>
</dbReference>
<keyword evidence="3" id="KW-1185">Reference proteome</keyword>
<reference evidence="2" key="1">
    <citation type="journal article" date="2023" name="Plant J.">
        <title>Genome sequences and population genomics provide insights into the demographic history, inbreeding, and mutation load of two 'living fossil' tree species of Dipteronia.</title>
        <authorList>
            <person name="Feng Y."/>
            <person name="Comes H.P."/>
            <person name="Chen J."/>
            <person name="Zhu S."/>
            <person name="Lu R."/>
            <person name="Zhang X."/>
            <person name="Li P."/>
            <person name="Qiu J."/>
            <person name="Olsen K.M."/>
            <person name="Qiu Y."/>
        </authorList>
    </citation>
    <scope>NUCLEOTIDE SEQUENCE</scope>
    <source>
        <strain evidence="2">KIB01</strain>
    </source>
</reference>
<dbReference type="SUPFAM" id="SSF53098">
    <property type="entry name" value="Ribonuclease H-like"/>
    <property type="match status" value="1"/>
</dbReference>
<accession>A0AAD9WXL4</accession>
<proteinExistence type="predicted"/>
<dbReference type="Gene3D" id="3.30.420.10">
    <property type="entry name" value="Ribonuclease H-like superfamily/Ribonuclease H"/>
    <property type="match status" value="1"/>
</dbReference>
<dbReference type="AlphaFoldDB" id="A0AAD9WXL4"/>
<dbReference type="Pfam" id="PF13456">
    <property type="entry name" value="RVT_3"/>
    <property type="match status" value="1"/>
</dbReference>
<dbReference type="InterPro" id="IPR053151">
    <property type="entry name" value="RNase_H-like"/>
</dbReference>
<feature type="domain" description="RNase H type-1" evidence="1">
    <location>
        <begin position="70"/>
        <end position="203"/>
    </location>
</feature>
<dbReference type="PANTHER" id="PTHR47723">
    <property type="entry name" value="OS05G0353850 PROTEIN"/>
    <property type="match status" value="1"/>
</dbReference>
<name>A0AAD9WXL4_9ROSI</name>
<dbReference type="Proteomes" id="UP001280121">
    <property type="component" value="Unassembled WGS sequence"/>
</dbReference>
<dbReference type="InterPro" id="IPR012337">
    <property type="entry name" value="RNaseH-like_sf"/>
</dbReference>
<dbReference type="PANTHER" id="PTHR47723:SF22">
    <property type="entry name" value="RNASE H TYPE-1 DOMAIN-CONTAINING PROTEIN"/>
    <property type="match status" value="1"/>
</dbReference>
<comment type="caution">
    <text evidence="2">The sequence shown here is derived from an EMBL/GenBank/DDBJ whole genome shotgun (WGS) entry which is preliminary data.</text>
</comment>
<evidence type="ECO:0000313" key="3">
    <source>
        <dbReference type="Proteomes" id="UP001280121"/>
    </source>
</evidence>
<organism evidence="2 3">
    <name type="scientific">Dipteronia dyeriana</name>
    <dbReference type="NCBI Taxonomy" id="168575"/>
    <lineage>
        <taxon>Eukaryota</taxon>
        <taxon>Viridiplantae</taxon>
        <taxon>Streptophyta</taxon>
        <taxon>Embryophyta</taxon>
        <taxon>Tracheophyta</taxon>
        <taxon>Spermatophyta</taxon>
        <taxon>Magnoliopsida</taxon>
        <taxon>eudicotyledons</taxon>
        <taxon>Gunneridae</taxon>
        <taxon>Pentapetalae</taxon>
        <taxon>rosids</taxon>
        <taxon>malvids</taxon>
        <taxon>Sapindales</taxon>
        <taxon>Sapindaceae</taxon>
        <taxon>Hippocastanoideae</taxon>
        <taxon>Acereae</taxon>
        <taxon>Dipteronia</taxon>
    </lineage>
</organism>
<dbReference type="GO" id="GO:0003676">
    <property type="term" value="F:nucleic acid binding"/>
    <property type="evidence" value="ECO:0007669"/>
    <property type="project" value="InterPro"/>
</dbReference>
<dbReference type="InterPro" id="IPR002156">
    <property type="entry name" value="RNaseH_domain"/>
</dbReference>
<dbReference type="GO" id="GO:0004523">
    <property type="term" value="F:RNA-DNA hybrid ribonuclease activity"/>
    <property type="evidence" value="ECO:0007669"/>
    <property type="project" value="InterPro"/>
</dbReference>
<sequence>MAQWNILLSILGNYTIKSLIPNSLAWFFRPDGFKRQSNGGAEWIDLCAEESCVGLKPLKRSKVCTWSPPLGNGLKFKLDGSSRGNPGEAGVGGVLRDCHGKVLGMFSECVGTQVSIMAELLAIHRAVLLCSVSNFFYEREVNFISDSKTTMSWINSDGLGSVMFVKLIQDIRGLLFSLRNARVIFNPRSSNSFIDSLAKQGSGQEGDVLIWDFL</sequence>
<dbReference type="InterPro" id="IPR044730">
    <property type="entry name" value="RNase_H-like_dom_plant"/>
</dbReference>
<evidence type="ECO:0000259" key="1">
    <source>
        <dbReference type="PROSITE" id="PS50879"/>
    </source>
</evidence>
<dbReference type="EMBL" id="JANJYI010000006">
    <property type="protein sequence ID" value="KAK2645840.1"/>
    <property type="molecule type" value="Genomic_DNA"/>
</dbReference>
<dbReference type="InterPro" id="IPR036397">
    <property type="entry name" value="RNaseH_sf"/>
</dbReference>